<evidence type="ECO:0000313" key="1">
    <source>
        <dbReference type="EMBL" id="TYK23236.1"/>
    </source>
</evidence>
<proteinExistence type="predicted"/>
<accession>A0A5D3DHY0</accession>
<protein>
    <recommendedName>
        <fullName evidence="3">Retrotransposon protein</fullName>
    </recommendedName>
</protein>
<evidence type="ECO:0008006" key="3">
    <source>
        <dbReference type="Google" id="ProtNLM"/>
    </source>
</evidence>
<gene>
    <name evidence="1" type="ORF">E5676_scaffold142G002800</name>
</gene>
<name>A0A5D3DHY0_CUCMM</name>
<dbReference type="EMBL" id="SSTD01004586">
    <property type="protein sequence ID" value="TYK23236.1"/>
    <property type="molecule type" value="Genomic_DNA"/>
</dbReference>
<dbReference type="AlphaFoldDB" id="A0A5D3DHY0"/>
<evidence type="ECO:0000313" key="2">
    <source>
        <dbReference type="Proteomes" id="UP000321947"/>
    </source>
</evidence>
<organism evidence="1 2">
    <name type="scientific">Cucumis melo var. makuwa</name>
    <name type="common">Oriental melon</name>
    <dbReference type="NCBI Taxonomy" id="1194695"/>
    <lineage>
        <taxon>Eukaryota</taxon>
        <taxon>Viridiplantae</taxon>
        <taxon>Streptophyta</taxon>
        <taxon>Embryophyta</taxon>
        <taxon>Tracheophyta</taxon>
        <taxon>Spermatophyta</taxon>
        <taxon>Magnoliopsida</taxon>
        <taxon>eudicotyledons</taxon>
        <taxon>Gunneridae</taxon>
        <taxon>Pentapetalae</taxon>
        <taxon>rosids</taxon>
        <taxon>fabids</taxon>
        <taxon>Cucurbitales</taxon>
        <taxon>Cucurbitaceae</taxon>
        <taxon>Benincaseae</taxon>
        <taxon>Cucumis</taxon>
    </lineage>
</organism>
<sequence>MAGLSRNPKHPWTKAEEICIIDCLVDLVNAGDTSYSKRTPQLAFPALRQVVRLRERLHNGAHAVTFADIGLNMSGLSDDVQPKDGLDMEFPNMCSPEMSMSLEDMMAR</sequence>
<comment type="caution">
    <text evidence="1">The sequence shown here is derived from an EMBL/GenBank/DDBJ whole genome shotgun (WGS) entry which is preliminary data.</text>
</comment>
<dbReference type="Proteomes" id="UP000321947">
    <property type="component" value="Unassembled WGS sequence"/>
</dbReference>
<reference evidence="1 2" key="1">
    <citation type="submission" date="2019-08" db="EMBL/GenBank/DDBJ databases">
        <title>Draft genome sequences of two oriental melons (Cucumis melo L. var makuwa).</title>
        <authorList>
            <person name="Kwon S.-Y."/>
        </authorList>
    </citation>
    <scope>NUCLEOTIDE SEQUENCE [LARGE SCALE GENOMIC DNA]</scope>
    <source>
        <strain evidence="2">cv. Chang Bougi</strain>
        <tissue evidence="1">Leaf</tissue>
    </source>
</reference>